<keyword evidence="3" id="KW-1133">Transmembrane helix</keyword>
<keyword evidence="3" id="KW-0812">Transmembrane</keyword>
<reference evidence="5" key="2">
    <citation type="submission" date="2025-09" db="UniProtKB">
        <authorList>
            <consortium name="Ensembl"/>
        </authorList>
    </citation>
    <scope>IDENTIFICATION</scope>
</reference>
<evidence type="ECO:0000256" key="3">
    <source>
        <dbReference type="SAM" id="Phobius"/>
    </source>
</evidence>
<proteinExistence type="inferred from homology"/>
<evidence type="ECO:0000259" key="4">
    <source>
        <dbReference type="Pfam" id="PF00229"/>
    </source>
</evidence>
<feature type="region of interest" description="Disordered" evidence="2">
    <location>
        <begin position="58"/>
        <end position="79"/>
    </location>
</feature>
<dbReference type="InterPro" id="IPR008983">
    <property type="entry name" value="Tumour_necrosis_fac-like_dom"/>
</dbReference>
<accession>A0A8C1DUZ7</accession>
<dbReference type="Pfam" id="PF00229">
    <property type="entry name" value="TNF"/>
    <property type="match status" value="1"/>
</dbReference>
<dbReference type="SUPFAM" id="SSF49842">
    <property type="entry name" value="TNF-like"/>
    <property type="match status" value="1"/>
</dbReference>
<dbReference type="InterPro" id="IPR042380">
    <property type="entry name" value="TNFSF18"/>
</dbReference>
<dbReference type="PANTHER" id="PTHR15267:SF1">
    <property type="entry name" value="TUMOR NECROSIS FACTOR LIGAND SUPERFAMILY MEMBER 18"/>
    <property type="match status" value="1"/>
</dbReference>
<dbReference type="AlphaFoldDB" id="A0A8C1D1Q6"/>
<dbReference type="GO" id="GO:0005164">
    <property type="term" value="F:tumor necrosis factor receptor binding"/>
    <property type="evidence" value="ECO:0007669"/>
    <property type="project" value="InterPro"/>
</dbReference>
<dbReference type="PANTHER" id="PTHR15267">
    <property type="entry name" value="TUMOR NECROSIS FACTOR LIGAND SUPERFAMILY MEMBER 18"/>
    <property type="match status" value="1"/>
</dbReference>
<keyword evidence="3" id="KW-0472">Membrane</keyword>
<reference evidence="5" key="1">
    <citation type="submission" date="2025-08" db="UniProtKB">
        <authorList>
            <consortium name="Ensembl"/>
        </authorList>
    </citation>
    <scope>IDENTIFICATION</scope>
</reference>
<feature type="domain" description="THD" evidence="4">
    <location>
        <begin position="117"/>
        <end position="206"/>
    </location>
</feature>
<organism evidence="5 6">
    <name type="scientific">Cyprinus carpio</name>
    <name type="common">Common carp</name>
    <dbReference type="NCBI Taxonomy" id="7962"/>
    <lineage>
        <taxon>Eukaryota</taxon>
        <taxon>Metazoa</taxon>
        <taxon>Chordata</taxon>
        <taxon>Craniata</taxon>
        <taxon>Vertebrata</taxon>
        <taxon>Euteleostomi</taxon>
        <taxon>Actinopterygii</taxon>
        <taxon>Neopterygii</taxon>
        <taxon>Teleostei</taxon>
        <taxon>Ostariophysi</taxon>
        <taxon>Cypriniformes</taxon>
        <taxon>Cyprinidae</taxon>
        <taxon>Cyprininae</taxon>
        <taxon>Cyprinus</taxon>
    </lineage>
</organism>
<dbReference type="GO" id="GO:0016020">
    <property type="term" value="C:membrane"/>
    <property type="evidence" value="ECO:0007669"/>
    <property type="project" value="InterPro"/>
</dbReference>
<evidence type="ECO:0000256" key="2">
    <source>
        <dbReference type="SAM" id="MobiDB-lite"/>
    </source>
</evidence>
<evidence type="ECO:0000313" key="6">
    <source>
        <dbReference type="Proteomes" id="UP000694427"/>
    </source>
</evidence>
<protein>
    <submittedName>
        <fullName evidence="5">Uncharacterized LOC109052181</fullName>
    </submittedName>
</protein>
<evidence type="ECO:0000313" key="5">
    <source>
        <dbReference type="Ensembl" id="ENSCCRP00010057999.1"/>
    </source>
</evidence>
<evidence type="ECO:0000256" key="1">
    <source>
        <dbReference type="ARBA" id="ARBA00008670"/>
    </source>
</evidence>
<name>A0A8C1D1Q6_CYPCA</name>
<dbReference type="InterPro" id="IPR006052">
    <property type="entry name" value="TNF_dom"/>
</dbReference>
<sequence length="209" mass="23438">MSLSAEYCNDKTGDRGGGGGVALAHQRRLIRGLLVWATLLTLGLATSITLHFIHRESPAPSKRQNSRTEQIQENITQPQPKEIPLMEFSPEWKDSEMVETLRWKTVRENFIKKKPMGQLLVDKDGQYFLYLQVTLASHEKTNHTITVESAQRKVILNGLINGSKLSTVFMAKGFSLAKGDILTVTCQPKAKIQTFHTETYLGVIKINST</sequence>
<keyword evidence="6" id="KW-1185">Reference proteome</keyword>
<comment type="similarity">
    <text evidence="1">Belongs to the tumor necrosis factor family.</text>
</comment>
<feature type="transmembrane region" description="Helical" evidence="3">
    <location>
        <begin position="33"/>
        <end position="53"/>
    </location>
</feature>
<accession>A0A8C1D1Q6</accession>
<dbReference type="GO" id="GO:0033209">
    <property type="term" value="P:tumor necrosis factor-mediated signaling pathway"/>
    <property type="evidence" value="ECO:0007669"/>
    <property type="project" value="InterPro"/>
</dbReference>
<dbReference type="OMA" id="ITVGHIN"/>
<dbReference type="Gene3D" id="2.60.120.40">
    <property type="match status" value="1"/>
</dbReference>
<dbReference type="GO" id="GO:0002309">
    <property type="term" value="P:T cell proliferation involved in immune response"/>
    <property type="evidence" value="ECO:0007669"/>
    <property type="project" value="InterPro"/>
</dbReference>
<dbReference type="Ensembl" id="ENSCCRT00010063560.1">
    <property type="protein sequence ID" value="ENSCCRP00010057999.1"/>
    <property type="gene ID" value="ENSCCRG00010024569.1"/>
</dbReference>
<feature type="compositionally biased region" description="Polar residues" evidence="2">
    <location>
        <begin position="67"/>
        <end position="79"/>
    </location>
</feature>
<dbReference type="Proteomes" id="UP000694427">
    <property type="component" value="Unplaced"/>
</dbReference>